<feature type="region of interest" description="Disordered" evidence="1">
    <location>
        <begin position="420"/>
        <end position="536"/>
    </location>
</feature>
<dbReference type="AlphaFoldDB" id="A0A366DFW4"/>
<feature type="compositionally biased region" description="Low complexity" evidence="1">
    <location>
        <begin position="569"/>
        <end position="580"/>
    </location>
</feature>
<protein>
    <submittedName>
        <fullName evidence="3">Uncharacterized protein</fullName>
    </submittedName>
</protein>
<evidence type="ECO:0000256" key="1">
    <source>
        <dbReference type="SAM" id="MobiDB-lite"/>
    </source>
</evidence>
<feature type="compositionally biased region" description="Basic and acidic residues" evidence="1">
    <location>
        <begin position="368"/>
        <end position="378"/>
    </location>
</feature>
<evidence type="ECO:0000256" key="2">
    <source>
        <dbReference type="SAM" id="Phobius"/>
    </source>
</evidence>
<feature type="region of interest" description="Disordered" evidence="1">
    <location>
        <begin position="342"/>
        <end position="406"/>
    </location>
</feature>
<gene>
    <name evidence="3" type="ORF">DFR74_108195</name>
</gene>
<dbReference type="STRING" id="1210090.GCA_001613185_02249"/>
<dbReference type="EMBL" id="QNRE01000008">
    <property type="protein sequence ID" value="RBO88970.1"/>
    <property type="molecule type" value="Genomic_DNA"/>
</dbReference>
<feature type="transmembrane region" description="Helical" evidence="2">
    <location>
        <begin position="157"/>
        <end position="178"/>
    </location>
</feature>
<sequence>MPDEQSTGHSEIAALAQRVATARGKLPLQHDTALVEVLSDSEIAAERELAEWIRAQRRGQRKRAVRAELSAERRDRRAAARLRRAEAADARWHRKALAARRRVANQDARLAQLYRRAEWSSRALIGVVVLGMVWAGVNVQRNLVPDGDMTNPLYWLSYGIEAMISIPIIVIMVTATTAARWGRELPRGKVIFFEVALLGTTIALNCGPHLAAGNLGRAAEYAIAPAMVGVVIWLHAWVAARYAHLIDSIPIVDDTAVPRLRGSVREWEAEPLGYDQSRETGAVPLGHGPTGEPGAAVHRGTGRSESRSDSYAREGAPSHDADGLSRDAVGPAVLHPAAFADAAAPKSVSAQAVPPRPTTDTVAGPDPVSRHDAEEVRRGHASGAKGSDSGRRNALPHNGAAVFAEDDARRISDEVLRADQRAAASEPTPEAAPESPETSTASDTTPTRAAASETDDAEIPPCDGGELATDTPSGGAPDSPFRVTDFVPAPTTREFRIERTPARPHNGHVNGGEPPKRNGHALPSMNSRDTAGGDHAETANRPLVHAVPLSLVTGGLTAATTEGRPNPRPGARGPRTPNGAVAHAYSPAEDNPHSELATASWAEVRNLRPETGHAPTAPTRDTASRPPSGSEHAPADDRTDTTRPRNSGHAPTDDQSDATRQPTFSDLPAQPTEHTPAARPRTPDHAPTDDNVRHPTTTDRPAQPEQLTLEPEPELPRSTEIILATERALTDENDAPDLEPDTAEDEVRLVARAIADQRRSTLPLDQIAEILTLADQSWPTPGIAKEVGVSTSAVTRVIEAAHKIGRPYADLP</sequence>
<evidence type="ECO:0000313" key="3">
    <source>
        <dbReference type="EMBL" id="RBO88970.1"/>
    </source>
</evidence>
<proteinExistence type="predicted"/>
<comment type="caution">
    <text evidence="3">The sequence shown here is derived from an EMBL/GenBank/DDBJ whole genome shotgun (WGS) entry which is preliminary data.</text>
</comment>
<dbReference type="OrthoDB" id="4556509at2"/>
<evidence type="ECO:0000313" key="4">
    <source>
        <dbReference type="Proteomes" id="UP000252586"/>
    </source>
</evidence>
<organism evidence="3 4">
    <name type="scientific">Nocardia puris</name>
    <dbReference type="NCBI Taxonomy" id="208602"/>
    <lineage>
        <taxon>Bacteria</taxon>
        <taxon>Bacillati</taxon>
        <taxon>Actinomycetota</taxon>
        <taxon>Actinomycetes</taxon>
        <taxon>Mycobacteriales</taxon>
        <taxon>Nocardiaceae</taxon>
        <taxon>Nocardia</taxon>
    </lineage>
</organism>
<feature type="compositionally biased region" description="Basic and acidic residues" evidence="1">
    <location>
        <begin position="633"/>
        <end position="643"/>
    </location>
</feature>
<keyword evidence="2" id="KW-0472">Membrane</keyword>
<feature type="region of interest" description="Disordered" evidence="1">
    <location>
        <begin position="556"/>
        <end position="594"/>
    </location>
</feature>
<feature type="compositionally biased region" description="Basic and acidic residues" evidence="1">
    <location>
        <begin position="681"/>
        <end position="697"/>
    </location>
</feature>
<feature type="compositionally biased region" description="Low complexity" evidence="1">
    <location>
        <begin position="342"/>
        <end position="353"/>
    </location>
</feature>
<feature type="region of interest" description="Disordered" evidence="1">
    <location>
        <begin position="609"/>
        <end position="719"/>
    </location>
</feature>
<dbReference type="RefSeq" id="WP_113975222.1">
    <property type="nucleotide sequence ID" value="NZ_QNRE01000008.1"/>
</dbReference>
<name>A0A366DFW4_9NOCA</name>
<dbReference type="Proteomes" id="UP000252586">
    <property type="component" value="Unassembled WGS sequence"/>
</dbReference>
<feature type="compositionally biased region" description="Basic and acidic residues" evidence="1">
    <location>
        <begin position="302"/>
        <end position="325"/>
    </location>
</feature>
<accession>A0A366DFW4</accession>
<feature type="transmembrane region" description="Helical" evidence="2">
    <location>
        <begin position="190"/>
        <end position="210"/>
    </location>
</feature>
<feature type="transmembrane region" description="Helical" evidence="2">
    <location>
        <begin position="119"/>
        <end position="137"/>
    </location>
</feature>
<keyword evidence="4" id="KW-1185">Reference proteome</keyword>
<keyword evidence="2" id="KW-0812">Transmembrane</keyword>
<keyword evidence="2" id="KW-1133">Transmembrane helix</keyword>
<feature type="region of interest" description="Disordered" evidence="1">
    <location>
        <begin position="271"/>
        <end position="327"/>
    </location>
</feature>
<reference evidence="3 4" key="1">
    <citation type="submission" date="2018-06" db="EMBL/GenBank/DDBJ databases">
        <title>Genomic Encyclopedia of Type Strains, Phase IV (KMG-IV): sequencing the most valuable type-strain genomes for metagenomic binning, comparative biology and taxonomic classification.</title>
        <authorList>
            <person name="Goeker M."/>
        </authorList>
    </citation>
    <scope>NUCLEOTIDE SEQUENCE [LARGE SCALE GENOMIC DNA]</scope>
    <source>
        <strain evidence="3 4">DSM 44599</strain>
    </source>
</reference>
<feature type="compositionally biased region" description="Low complexity" evidence="1">
    <location>
        <begin position="422"/>
        <end position="442"/>
    </location>
</feature>